<evidence type="ECO:0000313" key="4">
    <source>
        <dbReference type="Proteomes" id="UP000232722"/>
    </source>
</evidence>
<dbReference type="Pfam" id="PF26638">
    <property type="entry name" value="DUF8211"/>
    <property type="match status" value="1"/>
</dbReference>
<dbReference type="VEuPathDB" id="FungiDB:RhiirA1_456201"/>
<reference evidence="3 4" key="2">
    <citation type="submission" date="2017-09" db="EMBL/GenBank/DDBJ databases">
        <title>Extensive intraspecific genome diversity in a model arbuscular mycorrhizal fungus.</title>
        <authorList>
            <person name="Chen E.C."/>
            <person name="Morin E."/>
            <person name="Beaudet D."/>
            <person name="Noel J."/>
            <person name="Ndikumana S."/>
            <person name="Charron P."/>
            <person name="St-Onge C."/>
            <person name="Giorgi J."/>
            <person name="Grigoriev I.V."/>
            <person name="Roux C."/>
            <person name="Martin F.M."/>
            <person name="Corradi N."/>
        </authorList>
    </citation>
    <scope>NUCLEOTIDE SEQUENCE [LARGE SCALE GENOMIC DNA]</scope>
    <source>
        <strain evidence="3 4">A5</strain>
    </source>
</reference>
<feature type="non-terminal residue" evidence="3">
    <location>
        <position position="797"/>
    </location>
</feature>
<dbReference type="AlphaFoldDB" id="A0A2N0NK96"/>
<reference evidence="3 4" key="1">
    <citation type="submission" date="2016-04" db="EMBL/GenBank/DDBJ databases">
        <title>Genome analyses suggest a sexual origin of heterokaryosis in a supposedly ancient asexual fungus.</title>
        <authorList>
            <person name="Ropars J."/>
            <person name="Sedzielewska K."/>
            <person name="Noel J."/>
            <person name="Charron P."/>
            <person name="Farinelli L."/>
            <person name="Marton T."/>
            <person name="Kruger M."/>
            <person name="Pelin A."/>
            <person name="Brachmann A."/>
            <person name="Corradi N."/>
        </authorList>
    </citation>
    <scope>NUCLEOTIDE SEQUENCE [LARGE SCALE GENOMIC DNA]</scope>
    <source>
        <strain evidence="3 4">A5</strain>
    </source>
</reference>
<proteinExistence type="predicted"/>
<dbReference type="VEuPathDB" id="FungiDB:FUN_015872"/>
<dbReference type="VEuPathDB" id="FungiDB:RhiirFUN_016653"/>
<comment type="caution">
    <text evidence="3">The sequence shown here is derived from an EMBL/GenBank/DDBJ whole genome shotgun (WGS) entry which is preliminary data.</text>
</comment>
<dbReference type="VEuPathDB" id="FungiDB:RhiirA1_466658"/>
<evidence type="ECO:0000256" key="1">
    <source>
        <dbReference type="SAM" id="MobiDB-lite"/>
    </source>
</evidence>
<dbReference type="EMBL" id="LLXJ01005277">
    <property type="protein sequence ID" value="PKB94997.1"/>
    <property type="molecule type" value="Genomic_DNA"/>
</dbReference>
<feature type="domain" description="DUF8211" evidence="2">
    <location>
        <begin position="596"/>
        <end position="731"/>
    </location>
</feature>
<sequence length="797" mass="92863">MSSTPYIEIDWSSTSQHPYVQLGDPTPPKHNSDDILYYTERPAILSATDILSLDIDDIYPYTYSTLHFEDNETEYIYDDEDYFQQLLQANLNAELEVISVLSNDKPLADNTPLIPIQEIYPIPPLDTAPLLDNIPVIENINPISSLDTAPLLENSPIIEEKNTLLVPLKKSDVITPKRSNYNKIYEYSFSTKKINPYMIRDTRGSGTLYNTRKGRYFLIEDIPDLRLYLKQTTKTFIRFSSGPHVIYLGYYFACGFIENNICCQQPAAVVLSHNRHQCNKHLPKFIIHGRFRTGILPQNPSFLAHNRYQTHNHAKEVHSTRLGISYNVITRRYNEWRGKQDFYLKNVMEPLSTKTKKGVNTTRTFYKEYSNFALDANRTQQQINRWNRLKFSNFKAERSSGQVRPFLINEHSHVYKKIQHAVERFPSYSRKSKLEIESEKLLRKRTKNWKRRTKMRNKKRKPLPSLPANFTGKAISYYFNTHNINLAAYKVRRRYNLSSIPDYKFGYLKAVRRYGKYQYRLRSPPPPIVEDKTINTNTRSEATSFSDKLTLDSHRAHFARTTPILHRYPSPKPDPIKSIKDGDERPIRKPRKRNFHATRLYNRWAKKKIHRNFSNRLGISFTTSYHAYTTNVVATKGLDFIYGKKYGNFQFIPSSSPKVKKRQEARFNALVRHTFHNAKLDDNTLTDDKFRAARRHKLLLQENQQFTSPIKHLRYKKKFVEPSQGYYTFPIPFPETKTVSAPAIADTICNDSSVASTSNGNPLSLVNNDNWENVPEHYIPLIPQGAIYEGGRLNQPS</sequence>
<dbReference type="VEuPathDB" id="FungiDB:FUN_023750"/>
<dbReference type="VEuPathDB" id="FungiDB:FUN_001674"/>
<protein>
    <recommendedName>
        <fullName evidence="2">DUF8211 domain-containing protein</fullName>
    </recommendedName>
</protein>
<feature type="region of interest" description="Disordered" evidence="1">
    <location>
        <begin position="569"/>
        <end position="588"/>
    </location>
</feature>
<dbReference type="VEuPathDB" id="FungiDB:FUN_004224"/>
<name>A0A2N0NK96_9GLOM</name>
<dbReference type="Proteomes" id="UP000232722">
    <property type="component" value="Unassembled WGS sequence"/>
</dbReference>
<gene>
    <name evidence="3" type="ORF">RhiirA5_386310</name>
</gene>
<evidence type="ECO:0000259" key="2">
    <source>
        <dbReference type="Pfam" id="PF26638"/>
    </source>
</evidence>
<accession>A0A2N0NK96</accession>
<dbReference type="InterPro" id="IPR058524">
    <property type="entry name" value="DUF8211"/>
</dbReference>
<organism evidence="3 4">
    <name type="scientific">Rhizophagus irregularis</name>
    <dbReference type="NCBI Taxonomy" id="588596"/>
    <lineage>
        <taxon>Eukaryota</taxon>
        <taxon>Fungi</taxon>
        <taxon>Fungi incertae sedis</taxon>
        <taxon>Mucoromycota</taxon>
        <taxon>Glomeromycotina</taxon>
        <taxon>Glomeromycetes</taxon>
        <taxon>Glomerales</taxon>
        <taxon>Glomeraceae</taxon>
        <taxon>Rhizophagus</taxon>
    </lineage>
</organism>
<feature type="compositionally biased region" description="Basic and acidic residues" evidence="1">
    <location>
        <begin position="574"/>
        <end position="587"/>
    </location>
</feature>
<evidence type="ECO:0000313" key="3">
    <source>
        <dbReference type="EMBL" id="PKB94997.1"/>
    </source>
</evidence>